<dbReference type="InterPro" id="IPR010869">
    <property type="entry name" value="DUF1501"/>
</dbReference>
<organism evidence="1 2">
    <name type="scientific">Anatilimnocola aggregata</name>
    <dbReference type="NCBI Taxonomy" id="2528021"/>
    <lineage>
        <taxon>Bacteria</taxon>
        <taxon>Pseudomonadati</taxon>
        <taxon>Planctomycetota</taxon>
        <taxon>Planctomycetia</taxon>
        <taxon>Pirellulales</taxon>
        <taxon>Pirellulaceae</taxon>
        <taxon>Anatilimnocola</taxon>
    </lineage>
</organism>
<dbReference type="PANTHER" id="PTHR43737">
    <property type="entry name" value="BLL7424 PROTEIN"/>
    <property type="match status" value="1"/>
</dbReference>
<sequence>MLTMFSQQTSRSCDQVSRREFLRAGGLGLGGFTMVDMLRWRAMGAVDDRQRAKSVIVVFLAGGPSHIDMYDLKPDAPAEIRGEFQPIETNVPGLRVCELMPRHATIADKFSVVNGVEMLDTHSAWVVMTGFGEREKRPVFGSYISRIRGSSVGGMPTYVSLRGENGADPGEPAWLGAAHRPFTPSGEGMSSLQLSREISTDRFDERRGLLRDMDRLPPNAQDQLGNVAGFDGFRDQALEIIRSPKTRTAFDISQEPKALQDAYGPAKRLLQARRLVEAGVPVVTLSMAGTICPPGDWDTHAGTDQKSQTNFYALRQKLPIYDKAIHTLITDLHDRGLDKDVLLVVHGEFGRTPKINKFGGRDHWAPASSVLFSGGGLQMGQVVGDTGPRAERAVDTNYSGQNILATIYRHLGIDLETKLNDLSGRPRYLLDDTRPIRELI</sequence>
<accession>A0A517Y8Q7</accession>
<dbReference type="KEGG" id="aagg:ETAA8_17040"/>
<gene>
    <name evidence="1" type="ORF">ETAA8_17040</name>
</gene>
<keyword evidence="2" id="KW-1185">Reference proteome</keyword>
<name>A0A517Y8Q7_9BACT</name>
<dbReference type="PANTHER" id="PTHR43737:SF1">
    <property type="entry name" value="DUF1501 DOMAIN-CONTAINING PROTEIN"/>
    <property type="match status" value="1"/>
</dbReference>
<protein>
    <recommendedName>
        <fullName evidence="3">DUF1501 domain-containing protein</fullName>
    </recommendedName>
</protein>
<dbReference type="InterPro" id="IPR017850">
    <property type="entry name" value="Alkaline_phosphatase_core_sf"/>
</dbReference>
<dbReference type="EMBL" id="CP036274">
    <property type="protein sequence ID" value="QDU26624.1"/>
    <property type="molecule type" value="Genomic_DNA"/>
</dbReference>
<reference evidence="1 2" key="1">
    <citation type="submission" date="2019-02" db="EMBL/GenBank/DDBJ databases">
        <title>Deep-cultivation of Planctomycetes and their phenomic and genomic characterization uncovers novel biology.</title>
        <authorList>
            <person name="Wiegand S."/>
            <person name="Jogler M."/>
            <person name="Boedeker C."/>
            <person name="Pinto D."/>
            <person name="Vollmers J."/>
            <person name="Rivas-Marin E."/>
            <person name="Kohn T."/>
            <person name="Peeters S.H."/>
            <person name="Heuer A."/>
            <person name="Rast P."/>
            <person name="Oberbeckmann S."/>
            <person name="Bunk B."/>
            <person name="Jeske O."/>
            <person name="Meyerdierks A."/>
            <person name="Storesund J.E."/>
            <person name="Kallscheuer N."/>
            <person name="Luecker S."/>
            <person name="Lage O.M."/>
            <person name="Pohl T."/>
            <person name="Merkel B.J."/>
            <person name="Hornburger P."/>
            <person name="Mueller R.-W."/>
            <person name="Bruemmer F."/>
            <person name="Labrenz M."/>
            <person name="Spormann A.M."/>
            <person name="Op den Camp H."/>
            <person name="Overmann J."/>
            <person name="Amann R."/>
            <person name="Jetten M.S.M."/>
            <person name="Mascher T."/>
            <person name="Medema M.H."/>
            <person name="Devos D.P."/>
            <person name="Kaster A.-K."/>
            <person name="Ovreas L."/>
            <person name="Rohde M."/>
            <person name="Galperin M.Y."/>
            <person name="Jogler C."/>
        </authorList>
    </citation>
    <scope>NUCLEOTIDE SEQUENCE [LARGE SCALE GENOMIC DNA]</scope>
    <source>
        <strain evidence="1 2">ETA_A8</strain>
    </source>
</reference>
<proteinExistence type="predicted"/>
<dbReference type="Pfam" id="PF07394">
    <property type="entry name" value="DUF1501"/>
    <property type="match status" value="1"/>
</dbReference>
<evidence type="ECO:0000313" key="2">
    <source>
        <dbReference type="Proteomes" id="UP000315017"/>
    </source>
</evidence>
<dbReference type="Proteomes" id="UP000315017">
    <property type="component" value="Chromosome"/>
</dbReference>
<evidence type="ECO:0000313" key="1">
    <source>
        <dbReference type="EMBL" id="QDU26624.1"/>
    </source>
</evidence>
<dbReference type="SUPFAM" id="SSF53649">
    <property type="entry name" value="Alkaline phosphatase-like"/>
    <property type="match status" value="1"/>
</dbReference>
<evidence type="ECO:0008006" key="3">
    <source>
        <dbReference type="Google" id="ProtNLM"/>
    </source>
</evidence>
<dbReference type="AlphaFoldDB" id="A0A517Y8Q7"/>